<feature type="region of interest" description="Disordered" evidence="1">
    <location>
        <begin position="50"/>
        <end position="69"/>
    </location>
</feature>
<evidence type="ECO:0000256" key="1">
    <source>
        <dbReference type="SAM" id="MobiDB-lite"/>
    </source>
</evidence>
<keyword evidence="3" id="KW-1185">Reference proteome</keyword>
<organism evidence="2 3">
    <name type="scientific">Albula glossodonta</name>
    <name type="common">roundjaw bonefish</name>
    <dbReference type="NCBI Taxonomy" id="121402"/>
    <lineage>
        <taxon>Eukaryota</taxon>
        <taxon>Metazoa</taxon>
        <taxon>Chordata</taxon>
        <taxon>Craniata</taxon>
        <taxon>Vertebrata</taxon>
        <taxon>Euteleostomi</taxon>
        <taxon>Actinopterygii</taxon>
        <taxon>Neopterygii</taxon>
        <taxon>Teleostei</taxon>
        <taxon>Albuliformes</taxon>
        <taxon>Albulidae</taxon>
        <taxon>Albula</taxon>
    </lineage>
</organism>
<dbReference type="AlphaFoldDB" id="A0A8T2NMK3"/>
<feature type="non-terminal residue" evidence="2">
    <location>
        <position position="69"/>
    </location>
</feature>
<gene>
    <name evidence="2" type="ORF">JZ751_019122</name>
</gene>
<proteinExistence type="predicted"/>
<dbReference type="EMBL" id="JAFBMS010000034">
    <property type="protein sequence ID" value="KAG9341605.1"/>
    <property type="molecule type" value="Genomic_DNA"/>
</dbReference>
<sequence>MHIYLKNGICNRVQHKDQQQKKGEKRNMDLAVLVYKCIHVKACPRTLHNSGAQACPSPPPAHPPHMCCG</sequence>
<comment type="caution">
    <text evidence="2">The sequence shown here is derived from an EMBL/GenBank/DDBJ whole genome shotgun (WGS) entry which is preliminary data.</text>
</comment>
<dbReference type="Proteomes" id="UP000824540">
    <property type="component" value="Unassembled WGS sequence"/>
</dbReference>
<evidence type="ECO:0000313" key="2">
    <source>
        <dbReference type="EMBL" id="KAG9341605.1"/>
    </source>
</evidence>
<accession>A0A8T2NMK3</accession>
<protein>
    <submittedName>
        <fullName evidence="2">Uncharacterized protein</fullName>
    </submittedName>
</protein>
<evidence type="ECO:0000313" key="3">
    <source>
        <dbReference type="Proteomes" id="UP000824540"/>
    </source>
</evidence>
<name>A0A8T2NMK3_9TELE</name>
<reference evidence="2" key="1">
    <citation type="thesis" date="2021" institute="BYU ScholarsArchive" country="Provo, UT, USA">
        <title>Applications of and Algorithms for Genome Assembly and Genomic Analyses with an Emphasis on Marine Teleosts.</title>
        <authorList>
            <person name="Pickett B.D."/>
        </authorList>
    </citation>
    <scope>NUCLEOTIDE SEQUENCE</scope>
    <source>
        <strain evidence="2">HI-2016</strain>
    </source>
</reference>